<dbReference type="SUPFAM" id="SSF51735">
    <property type="entry name" value="NAD(P)-binding Rossmann-fold domains"/>
    <property type="match status" value="1"/>
</dbReference>
<feature type="binding site" evidence="11">
    <location>
        <position position="266"/>
    </location>
    <ligand>
        <name>NAD(+)</name>
        <dbReference type="ChEBI" id="CHEBI:57540"/>
    </ligand>
</feature>
<dbReference type="PATRIC" id="fig|429727.3.peg.1684"/>
<dbReference type="PIRSF" id="PIRSF500134">
    <property type="entry name" value="UDPglc_DH_bac"/>
    <property type="match status" value="1"/>
</dbReference>
<evidence type="ECO:0000259" key="12">
    <source>
        <dbReference type="SMART" id="SM00984"/>
    </source>
</evidence>
<sequence length="461" mass="49110">MKIAMVGAGYVGLVTGVCLADFGHEVICLDRDADKIRALQDGIIPIYEPGLAELVKANTEAGRLSFSHEMKAAIGASDVVFVAVGTPSRRGDGHADLSYVYAAAREIAASLEGFTLVVTKSTVPVGTGDEVARIIAAENPNADVLVVSNPEFLREGAAIEDFKRPDRIVVGIEDERARAVMTEVYRPLYLNQAPLLFTSRRTAELIKYAANAFLAMKVTFINEIADLCDRTGADVQQVAQGMGLDKRIGAKFLHAGPGYGGSCFPKDTLALAKIGQDNDAPMRLVEATIAVNEQRKRAMARKIVAACGGDVRGRTIGILGLTFKPNTDDMREAPSIDIIRGLQDRGARIVAFDPQGMAAAEAVLDDVRFADSAYAVAEGADALVLVTEWNAFRSLDLARLKSLMAAPVFVDLRNVYRAPEMVRHGFTYASLGRPDAAMPALAGQGEAAGIEALLGELTAGT</sequence>
<dbReference type="AlphaFoldDB" id="A0A0F5FMK9"/>
<evidence type="ECO:0000256" key="2">
    <source>
        <dbReference type="ARBA" id="ARBA00006601"/>
    </source>
</evidence>
<feature type="binding site" evidence="10">
    <location>
        <position position="324"/>
    </location>
    <ligand>
        <name>substrate</name>
    </ligand>
</feature>
<dbReference type="GO" id="GO:0000271">
    <property type="term" value="P:polysaccharide biosynthetic process"/>
    <property type="evidence" value="ECO:0007669"/>
    <property type="project" value="InterPro"/>
</dbReference>
<dbReference type="EMBL" id="JZEY01000054">
    <property type="protein sequence ID" value="KKB09810.1"/>
    <property type="molecule type" value="Genomic_DNA"/>
</dbReference>
<evidence type="ECO:0000256" key="9">
    <source>
        <dbReference type="PIRSR" id="PIRSR500134-1"/>
    </source>
</evidence>
<dbReference type="Pfam" id="PF03720">
    <property type="entry name" value="UDPG_MGDP_dh_C"/>
    <property type="match status" value="1"/>
</dbReference>
<dbReference type="EC" id="1.1.1.22" evidence="3 8"/>
<feature type="binding site" evidence="10">
    <location>
        <position position="260"/>
    </location>
    <ligand>
        <name>substrate</name>
    </ligand>
</feature>
<dbReference type="InterPro" id="IPR036220">
    <property type="entry name" value="UDP-Glc/GDP-Man_DH_C_sf"/>
</dbReference>
<evidence type="ECO:0000256" key="1">
    <source>
        <dbReference type="ARBA" id="ARBA00004701"/>
    </source>
</evidence>
<dbReference type="InterPro" id="IPR028357">
    <property type="entry name" value="UDPglc_DH_bac"/>
</dbReference>
<feature type="binding site" evidence="11">
    <location>
        <position position="122"/>
    </location>
    <ligand>
        <name>NAD(+)</name>
        <dbReference type="ChEBI" id="CHEBI:57540"/>
    </ligand>
</feature>
<feature type="binding site" evidence="10">
    <location>
        <begin position="152"/>
        <end position="155"/>
    </location>
    <ligand>
        <name>substrate</name>
    </ligand>
</feature>
<dbReference type="Gene3D" id="3.40.50.720">
    <property type="entry name" value="NAD(P)-binding Rossmann-like Domain"/>
    <property type="match status" value="2"/>
</dbReference>
<feature type="binding site" evidence="11">
    <location>
        <position position="155"/>
    </location>
    <ligand>
        <name>NAD(+)</name>
        <dbReference type="ChEBI" id="CHEBI:57540"/>
    </ligand>
</feature>
<proteinExistence type="inferred from homology"/>
<dbReference type="PANTHER" id="PTHR43750">
    <property type="entry name" value="UDP-GLUCOSE 6-DEHYDROGENASE TUAD"/>
    <property type="match status" value="1"/>
</dbReference>
<dbReference type="InterPro" id="IPR017476">
    <property type="entry name" value="UDP-Glc/GDP-Man"/>
</dbReference>
<dbReference type="InterPro" id="IPR001732">
    <property type="entry name" value="UDP-Glc/GDP-Man_DH_N"/>
</dbReference>
<dbReference type="PIRSF" id="PIRSF000124">
    <property type="entry name" value="UDPglc_GDPman_dh"/>
    <property type="match status" value="1"/>
</dbReference>
<dbReference type="Gene3D" id="1.20.5.100">
    <property type="entry name" value="Cytochrome c1, transmembrane anchor, C-terminal"/>
    <property type="match status" value="1"/>
</dbReference>
<dbReference type="InterPro" id="IPR014026">
    <property type="entry name" value="UDP-Glc/GDP-Man_DH_dimer"/>
</dbReference>
<accession>A0A0F5FMK9</accession>
<dbReference type="UniPathway" id="UPA00038">
    <property type="reaction ID" value="UER00491"/>
</dbReference>
<dbReference type="InterPro" id="IPR036291">
    <property type="entry name" value="NAD(P)-bd_dom_sf"/>
</dbReference>
<evidence type="ECO:0000256" key="5">
    <source>
        <dbReference type="ARBA" id="ARBA00023002"/>
    </source>
</evidence>
<feature type="binding site" evidence="11">
    <location>
        <position position="331"/>
    </location>
    <ligand>
        <name>NAD(+)</name>
        <dbReference type="ChEBI" id="CHEBI:57540"/>
    </ligand>
</feature>
<evidence type="ECO:0000256" key="7">
    <source>
        <dbReference type="ARBA" id="ARBA00047473"/>
    </source>
</evidence>
<dbReference type="GO" id="GO:0051287">
    <property type="term" value="F:NAD binding"/>
    <property type="evidence" value="ECO:0007669"/>
    <property type="project" value="InterPro"/>
</dbReference>
<feature type="binding site" evidence="10">
    <location>
        <position position="207"/>
    </location>
    <ligand>
        <name>substrate</name>
    </ligand>
</feature>
<keyword evidence="6 8" id="KW-0520">NAD</keyword>
<dbReference type="GO" id="GO:0003979">
    <property type="term" value="F:UDP-glucose 6-dehydrogenase activity"/>
    <property type="evidence" value="ECO:0007669"/>
    <property type="project" value="UniProtKB-EC"/>
</dbReference>
<feature type="binding site" evidence="10">
    <location>
        <begin position="252"/>
        <end position="256"/>
    </location>
    <ligand>
        <name>substrate</name>
    </ligand>
</feature>
<keyword evidence="5 8" id="KW-0560">Oxidoreductase</keyword>
<dbReference type="Pfam" id="PF00984">
    <property type="entry name" value="UDPG_MGDP_dh"/>
    <property type="match status" value="1"/>
</dbReference>
<feature type="binding site" evidence="11">
    <location>
        <position position="30"/>
    </location>
    <ligand>
        <name>NAD(+)</name>
        <dbReference type="ChEBI" id="CHEBI:57540"/>
    </ligand>
</feature>
<reference evidence="13 14" key="1">
    <citation type="submission" date="2015-03" db="EMBL/GenBank/DDBJ databases">
        <authorList>
            <person name="Hassan Y."/>
            <person name="Lepp D."/>
            <person name="Li X.-Z."/>
            <person name="Zhou T."/>
        </authorList>
    </citation>
    <scope>NUCLEOTIDE SEQUENCE [LARGE SCALE GENOMIC DNA]</scope>
    <source>
        <strain evidence="13 14">IPL18</strain>
    </source>
</reference>
<dbReference type="PANTHER" id="PTHR43750:SF3">
    <property type="entry name" value="UDP-GLUCOSE 6-DEHYDROGENASE TUAD"/>
    <property type="match status" value="1"/>
</dbReference>
<keyword evidence="14" id="KW-1185">Reference proteome</keyword>
<evidence type="ECO:0000256" key="11">
    <source>
        <dbReference type="PIRSR" id="PIRSR500134-3"/>
    </source>
</evidence>
<dbReference type="OrthoDB" id="9803238at2"/>
<name>A0A0F5FMK9_9HYPH</name>
<evidence type="ECO:0000256" key="4">
    <source>
        <dbReference type="ARBA" id="ARBA00015132"/>
    </source>
</evidence>
<feature type="domain" description="UDP-glucose/GDP-mannose dehydrogenase C-terminal" evidence="12">
    <location>
        <begin position="317"/>
        <end position="418"/>
    </location>
</feature>
<dbReference type="NCBIfam" id="TIGR03026">
    <property type="entry name" value="NDP-sugDHase"/>
    <property type="match status" value="1"/>
</dbReference>
<dbReference type="Proteomes" id="UP000033649">
    <property type="component" value="Unassembled WGS sequence"/>
</dbReference>
<dbReference type="InterPro" id="IPR008927">
    <property type="entry name" value="6-PGluconate_DH-like_C_sf"/>
</dbReference>
<dbReference type="InterPro" id="IPR014027">
    <property type="entry name" value="UDP-Glc/GDP-Man_DH_C"/>
</dbReference>
<feature type="active site" description="Nucleophile" evidence="9">
    <location>
        <position position="263"/>
    </location>
</feature>
<evidence type="ECO:0000256" key="8">
    <source>
        <dbReference type="PIRNR" id="PIRNR000124"/>
    </source>
</evidence>
<comment type="caution">
    <text evidence="13">The sequence shown here is derived from an EMBL/GenBank/DDBJ whole genome shotgun (WGS) entry which is preliminary data.</text>
</comment>
<feature type="binding site" evidence="11">
    <location>
        <position position="86"/>
    </location>
    <ligand>
        <name>NAD(+)</name>
        <dbReference type="ChEBI" id="CHEBI:57540"/>
    </ligand>
</feature>
<organism evidence="13 14">
    <name type="scientific">Devosia chinhatensis</name>
    <dbReference type="NCBI Taxonomy" id="429727"/>
    <lineage>
        <taxon>Bacteria</taxon>
        <taxon>Pseudomonadati</taxon>
        <taxon>Pseudomonadota</taxon>
        <taxon>Alphaproteobacteria</taxon>
        <taxon>Hyphomicrobiales</taxon>
        <taxon>Devosiaceae</taxon>
        <taxon>Devosia</taxon>
    </lineage>
</organism>
<gene>
    <name evidence="13" type="ORF">VE26_08150</name>
</gene>
<dbReference type="STRING" id="429727.VE26_08150"/>
<evidence type="ECO:0000313" key="13">
    <source>
        <dbReference type="EMBL" id="KKB09810.1"/>
    </source>
</evidence>
<comment type="similarity">
    <text evidence="2 8">Belongs to the UDP-glucose/GDP-mannose dehydrogenase family.</text>
</comment>
<comment type="catalytic activity">
    <reaction evidence="7 8">
        <text>UDP-alpha-D-glucose + 2 NAD(+) + H2O = UDP-alpha-D-glucuronate + 2 NADH + 3 H(+)</text>
        <dbReference type="Rhea" id="RHEA:23596"/>
        <dbReference type="ChEBI" id="CHEBI:15377"/>
        <dbReference type="ChEBI" id="CHEBI:15378"/>
        <dbReference type="ChEBI" id="CHEBI:57540"/>
        <dbReference type="ChEBI" id="CHEBI:57945"/>
        <dbReference type="ChEBI" id="CHEBI:58052"/>
        <dbReference type="ChEBI" id="CHEBI:58885"/>
        <dbReference type="EC" id="1.1.1.22"/>
    </reaction>
</comment>
<dbReference type="GO" id="GO:0006065">
    <property type="term" value="P:UDP-glucuronate biosynthetic process"/>
    <property type="evidence" value="ECO:0007669"/>
    <property type="project" value="UniProtKB-UniPathway"/>
</dbReference>
<feature type="binding site" evidence="11">
    <location>
        <position position="35"/>
    </location>
    <ligand>
        <name>NAD(+)</name>
        <dbReference type="ChEBI" id="CHEBI:57540"/>
    </ligand>
</feature>
<comment type="pathway">
    <text evidence="1">Nucleotide-sugar biosynthesis; UDP-alpha-D-glucuronate biosynthesis; UDP-alpha-D-glucuronate from UDP-alpha-D-glucose: step 1/1.</text>
</comment>
<dbReference type="SMART" id="SM00984">
    <property type="entry name" value="UDPG_MGDP_dh_C"/>
    <property type="match status" value="1"/>
</dbReference>
<dbReference type="SUPFAM" id="SSF52413">
    <property type="entry name" value="UDP-glucose/GDP-mannose dehydrogenase C-terminal domain"/>
    <property type="match status" value="1"/>
</dbReference>
<dbReference type="SUPFAM" id="SSF48179">
    <property type="entry name" value="6-phosphogluconate dehydrogenase C-terminal domain-like"/>
    <property type="match status" value="1"/>
</dbReference>
<evidence type="ECO:0000256" key="3">
    <source>
        <dbReference type="ARBA" id="ARBA00012954"/>
    </source>
</evidence>
<evidence type="ECO:0000256" key="6">
    <source>
        <dbReference type="ARBA" id="ARBA00023027"/>
    </source>
</evidence>
<dbReference type="RefSeq" id="WP_046104501.1">
    <property type="nucleotide sequence ID" value="NZ_JZEY01000054.1"/>
</dbReference>
<protein>
    <recommendedName>
        <fullName evidence="4 8">UDP-glucose 6-dehydrogenase</fullName>
        <ecNumber evidence="3 8">1.1.1.22</ecNumber>
    </recommendedName>
</protein>
<dbReference type="Pfam" id="PF03721">
    <property type="entry name" value="UDPG_MGDP_dh_N"/>
    <property type="match status" value="1"/>
</dbReference>
<evidence type="ECO:0000313" key="14">
    <source>
        <dbReference type="Proteomes" id="UP000033649"/>
    </source>
</evidence>
<evidence type="ECO:0000256" key="10">
    <source>
        <dbReference type="PIRSR" id="PIRSR500134-2"/>
    </source>
</evidence>